<dbReference type="Proteomes" id="UP001499994">
    <property type="component" value="Unassembled WGS sequence"/>
</dbReference>
<reference evidence="2" key="1">
    <citation type="journal article" date="2019" name="Int. J. Syst. Evol. Microbiol.">
        <title>The Global Catalogue of Microorganisms (GCM) 10K type strain sequencing project: providing services to taxonomists for standard genome sequencing and annotation.</title>
        <authorList>
            <consortium name="The Broad Institute Genomics Platform"/>
            <consortium name="The Broad Institute Genome Sequencing Center for Infectious Disease"/>
            <person name="Wu L."/>
            <person name="Ma J."/>
        </authorList>
    </citation>
    <scope>NUCLEOTIDE SEQUENCE [LARGE SCALE GENOMIC DNA]</scope>
    <source>
        <strain evidence="2">JCM 17201</strain>
    </source>
</reference>
<evidence type="ECO:0000313" key="1">
    <source>
        <dbReference type="EMBL" id="GAA3915992.1"/>
    </source>
</evidence>
<gene>
    <name evidence="1" type="ORF">GCM10022405_46480</name>
</gene>
<organism evidence="1 2">
    <name type="scientific">Gibbsiella dentisursi</name>
    <dbReference type="NCBI Taxonomy" id="796890"/>
    <lineage>
        <taxon>Bacteria</taxon>
        <taxon>Pseudomonadati</taxon>
        <taxon>Pseudomonadota</taxon>
        <taxon>Gammaproteobacteria</taxon>
        <taxon>Enterobacterales</taxon>
        <taxon>Yersiniaceae</taxon>
        <taxon>Gibbsiella</taxon>
    </lineage>
</organism>
<keyword evidence="2" id="KW-1185">Reference proteome</keyword>
<comment type="caution">
    <text evidence="1">The sequence shown here is derived from an EMBL/GenBank/DDBJ whole genome shotgun (WGS) entry which is preliminary data.</text>
</comment>
<sequence length="63" mass="6783">MYSSTTASTISSSKVSNSFPINFIAHIREVKKDTLFMPQLGGYLKGNGLIGNKKTAQAAVFSK</sequence>
<evidence type="ECO:0000313" key="2">
    <source>
        <dbReference type="Proteomes" id="UP001499994"/>
    </source>
</evidence>
<protein>
    <submittedName>
        <fullName evidence="1">Uncharacterized protein</fullName>
    </submittedName>
</protein>
<name>A0ABP7M794_9GAMM</name>
<proteinExistence type="predicted"/>
<dbReference type="EMBL" id="BAABDG010000012">
    <property type="protein sequence ID" value="GAA3915992.1"/>
    <property type="molecule type" value="Genomic_DNA"/>
</dbReference>
<accession>A0ABP7M794</accession>